<dbReference type="SUPFAM" id="SSF51445">
    <property type="entry name" value="(Trans)glycosidases"/>
    <property type="match status" value="1"/>
</dbReference>
<protein>
    <submittedName>
        <fullName evidence="2">Uncharacterized protein</fullName>
    </submittedName>
</protein>
<accession>A0A815BVM8</accession>
<gene>
    <name evidence="2" type="ORF">GPM918_LOCUS27264</name>
    <name evidence="3" type="ORF">SRO942_LOCUS27557</name>
</gene>
<dbReference type="AlphaFoldDB" id="A0A815BVM8"/>
<keyword evidence="4" id="KW-1185">Reference proteome</keyword>
<comment type="caution">
    <text evidence="2">The sequence shown here is derived from an EMBL/GenBank/DDBJ whole genome shotgun (WGS) entry which is preliminary data.</text>
</comment>
<reference evidence="2" key="1">
    <citation type="submission" date="2021-02" db="EMBL/GenBank/DDBJ databases">
        <authorList>
            <person name="Nowell W R."/>
        </authorList>
    </citation>
    <scope>NUCLEOTIDE SEQUENCE</scope>
</reference>
<dbReference type="InterPro" id="IPR036426">
    <property type="entry name" value="Bulb-type_lectin_dom_sf"/>
</dbReference>
<organism evidence="2 4">
    <name type="scientific">Didymodactylos carnosus</name>
    <dbReference type="NCBI Taxonomy" id="1234261"/>
    <lineage>
        <taxon>Eukaryota</taxon>
        <taxon>Metazoa</taxon>
        <taxon>Spiralia</taxon>
        <taxon>Gnathifera</taxon>
        <taxon>Rotifera</taxon>
        <taxon>Eurotatoria</taxon>
        <taxon>Bdelloidea</taxon>
        <taxon>Philodinida</taxon>
        <taxon>Philodinidae</taxon>
        <taxon>Didymodactylos</taxon>
    </lineage>
</organism>
<keyword evidence="1" id="KW-0732">Signal</keyword>
<dbReference type="Proteomes" id="UP000681722">
    <property type="component" value="Unassembled WGS sequence"/>
</dbReference>
<feature type="chain" id="PRO_5036411352" evidence="1">
    <location>
        <begin position="19"/>
        <end position="591"/>
    </location>
</feature>
<dbReference type="SUPFAM" id="SSF51110">
    <property type="entry name" value="alpha-D-mannose-specific plant lectins"/>
    <property type="match status" value="1"/>
</dbReference>
<dbReference type="Proteomes" id="UP000663829">
    <property type="component" value="Unassembled WGS sequence"/>
</dbReference>
<dbReference type="EMBL" id="CAJNOQ010011355">
    <property type="protein sequence ID" value="CAF1274831.1"/>
    <property type="molecule type" value="Genomic_DNA"/>
</dbReference>
<feature type="signal peptide" evidence="1">
    <location>
        <begin position="1"/>
        <end position="18"/>
    </location>
</feature>
<evidence type="ECO:0000313" key="2">
    <source>
        <dbReference type="EMBL" id="CAF1274831.1"/>
    </source>
</evidence>
<proteinExistence type="predicted"/>
<dbReference type="Gene3D" id="3.20.20.80">
    <property type="entry name" value="Glycosidases"/>
    <property type="match status" value="1"/>
</dbReference>
<dbReference type="InterPro" id="IPR017853">
    <property type="entry name" value="GH"/>
</dbReference>
<dbReference type="EMBL" id="CAJOBC010025004">
    <property type="protein sequence ID" value="CAF4065436.1"/>
    <property type="molecule type" value="Genomic_DNA"/>
</dbReference>
<name>A0A815BVM8_9BILA</name>
<evidence type="ECO:0000256" key="1">
    <source>
        <dbReference type="SAM" id="SignalP"/>
    </source>
</evidence>
<dbReference type="Gene3D" id="2.90.10.10">
    <property type="entry name" value="Bulb-type lectin domain"/>
    <property type="match status" value="1"/>
</dbReference>
<evidence type="ECO:0000313" key="4">
    <source>
        <dbReference type="Proteomes" id="UP000663829"/>
    </source>
</evidence>
<sequence>MKSFLLLLLLSTLLNVSANQPPCGTWLNNSTLIVLESGTFSLSTQLLNPRYVSSIQFGGLKLRITNIGSIEIIEISNNRQVWSWGRTNINCTNSCKATFQSDGNFVLYYPDNQGVISTKTYNGAASYIYLTTQPPYFQLFNYTCEVVWPGSRGQPTFGPIARSTQDPSQNPVVLPFYHTTIPAARFKEYFGVCTHLSHGWSASLVTSLAPFVGTSTIRDGIPNANQYAAYKAAVDAGLKINFLFGGPSNISGLQDQINRILTLVNNYDVPISSINNFEGFNELNNFGFTYNGINPATSYTGMAEAMKDLYLLIKSTPQFNGIRVYDLTAASFGPDAADAGLLNYSGRADYANIHAYPYKGAPGYYASRNIFYEGMNGEYPTFTVNTPRVITETGYYTLLDGKHGVSEIAQSKMQINLLLNGLLLGFEQMYLYELYDESWNAPNNPEEHFGLFRHDRTPKPIAYALHWLSLILNDTVPSTSSQATSHTLIYALSGLPITAQHQLFYRYMDSTYIIVVWNNIPVWDNSAQKELTPPQPVQVTLDLDHVCFRSITVYDIYATTDPITTPLHQVNTASSLQFSFSDTAIVIAVEY</sequence>
<evidence type="ECO:0000313" key="3">
    <source>
        <dbReference type="EMBL" id="CAF4065436.1"/>
    </source>
</evidence>